<reference evidence="10" key="3">
    <citation type="submission" date="2020-10" db="UniProtKB">
        <authorList>
            <consortium name="WormBaseParasite"/>
        </authorList>
    </citation>
    <scope>IDENTIFICATION</scope>
</reference>
<feature type="compositionally biased region" description="Polar residues" evidence="5">
    <location>
        <begin position="1802"/>
        <end position="1813"/>
    </location>
</feature>
<dbReference type="SUPFAM" id="SSF81837">
    <property type="entry name" value="BEACH domain"/>
    <property type="match status" value="1"/>
</dbReference>
<evidence type="ECO:0000256" key="5">
    <source>
        <dbReference type="SAM" id="MobiDB-lite"/>
    </source>
</evidence>
<dbReference type="InterPro" id="IPR036372">
    <property type="entry name" value="BEACH_dom_sf"/>
</dbReference>
<feature type="compositionally biased region" description="Pro residues" evidence="5">
    <location>
        <begin position="1786"/>
        <end position="1796"/>
    </location>
</feature>
<dbReference type="CDD" id="cd06071">
    <property type="entry name" value="Beach"/>
    <property type="match status" value="1"/>
</dbReference>
<dbReference type="GO" id="GO:0016020">
    <property type="term" value="C:membrane"/>
    <property type="evidence" value="ECO:0007669"/>
    <property type="project" value="UniProtKB-SubCell"/>
</dbReference>
<dbReference type="EMBL" id="LK028576">
    <property type="protein sequence ID" value="CDS15287.1"/>
    <property type="molecule type" value="Genomic_DNA"/>
</dbReference>
<name>A0A068W7K7_ECHGR</name>
<organism evidence="8">
    <name type="scientific">Echinococcus granulosus</name>
    <name type="common">Hydatid tapeworm</name>
    <dbReference type="NCBI Taxonomy" id="6210"/>
    <lineage>
        <taxon>Eukaryota</taxon>
        <taxon>Metazoa</taxon>
        <taxon>Spiralia</taxon>
        <taxon>Lophotrochozoa</taxon>
        <taxon>Platyhelminthes</taxon>
        <taxon>Cestoda</taxon>
        <taxon>Eucestoda</taxon>
        <taxon>Cyclophyllidea</taxon>
        <taxon>Taeniidae</taxon>
        <taxon>Echinococcus</taxon>
        <taxon>Echinococcus granulosus group</taxon>
    </lineage>
</organism>
<protein>
    <submittedName>
        <fullName evidence="8 10">Wd40 repeat</fullName>
    </submittedName>
</protein>
<feature type="region of interest" description="Disordered" evidence="5">
    <location>
        <begin position="913"/>
        <end position="941"/>
    </location>
</feature>
<dbReference type="Gene3D" id="1.10.1540.10">
    <property type="entry name" value="BEACH domain"/>
    <property type="match status" value="1"/>
</dbReference>
<dbReference type="SUPFAM" id="SSF48371">
    <property type="entry name" value="ARM repeat"/>
    <property type="match status" value="1"/>
</dbReference>
<dbReference type="Gene3D" id="2.130.10.10">
    <property type="entry name" value="YVTN repeat-like/Quinoprotein amine dehydrogenase"/>
    <property type="match status" value="2"/>
</dbReference>
<feature type="region of interest" description="Disordered" evidence="5">
    <location>
        <begin position="804"/>
        <end position="856"/>
    </location>
</feature>
<dbReference type="PANTHER" id="PTHR13743:SF162">
    <property type="entry name" value="NEUROBEACHIN"/>
    <property type="match status" value="1"/>
</dbReference>
<dbReference type="SUPFAM" id="SSF49899">
    <property type="entry name" value="Concanavalin A-like lectins/glucanases"/>
    <property type="match status" value="1"/>
</dbReference>
<evidence type="ECO:0000259" key="7">
    <source>
        <dbReference type="PROSITE" id="PS51783"/>
    </source>
</evidence>
<evidence type="ECO:0000313" key="8">
    <source>
        <dbReference type="EMBL" id="CDS15287.1"/>
    </source>
</evidence>
<feature type="compositionally biased region" description="Low complexity" evidence="5">
    <location>
        <begin position="1507"/>
        <end position="1536"/>
    </location>
</feature>
<feature type="region of interest" description="Disordered" evidence="5">
    <location>
        <begin position="1483"/>
        <end position="1536"/>
    </location>
</feature>
<dbReference type="GO" id="GO:0019901">
    <property type="term" value="F:protein kinase binding"/>
    <property type="evidence" value="ECO:0007669"/>
    <property type="project" value="TreeGrafter"/>
</dbReference>
<dbReference type="Pfam" id="PF15787">
    <property type="entry name" value="DUF4704"/>
    <property type="match status" value="1"/>
</dbReference>
<dbReference type="GO" id="GO:0008104">
    <property type="term" value="P:intracellular protein localization"/>
    <property type="evidence" value="ECO:0007669"/>
    <property type="project" value="TreeGrafter"/>
</dbReference>
<feature type="domain" description="BEACH" evidence="6">
    <location>
        <begin position="2000"/>
        <end position="2341"/>
    </location>
</feature>
<feature type="compositionally biased region" description="Low complexity" evidence="5">
    <location>
        <begin position="2714"/>
        <end position="2739"/>
    </location>
</feature>
<feature type="region of interest" description="Disordered" evidence="5">
    <location>
        <begin position="2712"/>
        <end position="2739"/>
    </location>
</feature>
<dbReference type="InterPro" id="IPR036322">
    <property type="entry name" value="WD40_repeat_dom_sf"/>
</dbReference>
<feature type="compositionally biased region" description="Basic and acidic residues" evidence="5">
    <location>
        <begin position="1429"/>
        <end position="1441"/>
    </location>
</feature>
<keyword evidence="3" id="KW-0677">Repeat</keyword>
<dbReference type="Pfam" id="PF20426">
    <property type="entry name" value="NBCH_WD40"/>
    <property type="match status" value="1"/>
</dbReference>
<evidence type="ECO:0000256" key="3">
    <source>
        <dbReference type="ARBA" id="ARBA00022737"/>
    </source>
</evidence>
<reference evidence="8 9" key="1">
    <citation type="journal article" date="2013" name="Nature">
        <title>The genomes of four tapeworm species reveal adaptations to parasitism.</title>
        <authorList>
            <person name="Tsai I.J."/>
            <person name="Zarowiecki M."/>
            <person name="Holroyd N."/>
            <person name="Garciarrubio A."/>
            <person name="Sanchez-Flores A."/>
            <person name="Brooks K.L."/>
            <person name="Tracey A."/>
            <person name="Bobes R.J."/>
            <person name="Fragoso G."/>
            <person name="Sciutto E."/>
            <person name="Aslett M."/>
            <person name="Beasley H."/>
            <person name="Bennett H.M."/>
            <person name="Cai J."/>
            <person name="Camicia F."/>
            <person name="Clark R."/>
            <person name="Cucher M."/>
            <person name="De Silva N."/>
            <person name="Day T.A."/>
            <person name="Deplazes P."/>
            <person name="Estrada K."/>
            <person name="Fernandez C."/>
            <person name="Holland P.W."/>
            <person name="Hou J."/>
            <person name="Hu S."/>
            <person name="Huckvale T."/>
            <person name="Hung S.S."/>
            <person name="Kamenetzky L."/>
            <person name="Keane J.A."/>
            <person name="Kiss F."/>
            <person name="Koziol U."/>
            <person name="Lambert O."/>
            <person name="Liu K."/>
            <person name="Luo X."/>
            <person name="Luo Y."/>
            <person name="Macchiaroli N."/>
            <person name="Nichol S."/>
            <person name="Paps J."/>
            <person name="Parkinson J."/>
            <person name="Pouchkina-Stantcheva N."/>
            <person name="Riddiford N."/>
            <person name="Rosenzvit M."/>
            <person name="Salinas G."/>
            <person name="Wasmuth J.D."/>
            <person name="Zamanian M."/>
            <person name="Zheng Y."/>
            <person name="Cai X."/>
            <person name="Soberon X."/>
            <person name="Olson P.D."/>
            <person name="Laclette J.P."/>
            <person name="Brehm K."/>
            <person name="Berriman M."/>
            <person name="Garciarrubio A."/>
            <person name="Bobes R.J."/>
            <person name="Fragoso G."/>
            <person name="Sanchez-Flores A."/>
            <person name="Estrada K."/>
            <person name="Cevallos M.A."/>
            <person name="Morett E."/>
            <person name="Gonzalez V."/>
            <person name="Portillo T."/>
            <person name="Ochoa-Leyva A."/>
            <person name="Jose M.V."/>
            <person name="Sciutto E."/>
            <person name="Landa A."/>
            <person name="Jimenez L."/>
            <person name="Valdes V."/>
            <person name="Carrero J.C."/>
            <person name="Larralde C."/>
            <person name="Morales-Montor J."/>
            <person name="Limon-Lason J."/>
            <person name="Soberon X."/>
            <person name="Laclette J.P."/>
        </authorList>
    </citation>
    <scope>NUCLEOTIDE SEQUENCE [LARGE SCALE GENOMIC DNA]</scope>
</reference>
<feature type="region of interest" description="Disordered" evidence="5">
    <location>
        <begin position="1349"/>
        <end position="1469"/>
    </location>
</feature>
<dbReference type="Proteomes" id="UP000492820">
    <property type="component" value="Unassembled WGS sequence"/>
</dbReference>
<comment type="subcellular location">
    <subcellularLocation>
        <location evidence="1">Membrane</location>
    </subcellularLocation>
</comment>
<dbReference type="Pfam" id="PF14844">
    <property type="entry name" value="PH_BEACH"/>
    <property type="match status" value="1"/>
</dbReference>
<gene>
    <name evidence="8" type="ORF">EgrG_000768200</name>
</gene>
<dbReference type="InterPro" id="IPR046851">
    <property type="entry name" value="NBCH_WD40"/>
</dbReference>
<dbReference type="SUPFAM" id="SSF50978">
    <property type="entry name" value="WD40 repeat-like"/>
    <property type="match status" value="1"/>
</dbReference>
<dbReference type="Gene3D" id="2.30.29.30">
    <property type="entry name" value="Pleckstrin-homology domain (PH domain)/Phosphotyrosine-binding domain (PTB)"/>
    <property type="match status" value="1"/>
</dbReference>
<reference evidence="8" key="2">
    <citation type="submission" date="2014-06" db="EMBL/GenBank/DDBJ databases">
        <authorList>
            <person name="Aslett M."/>
        </authorList>
    </citation>
    <scope>NUCLEOTIDE SEQUENCE</scope>
</reference>
<evidence type="ECO:0000313" key="9">
    <source>
        <dbReference type="Proteomes" id="UP000492820"/>
    </source>
</evidence>
<dbReference type="InterPro" id="IPR013320">
    <property type="entry name" value="ConA-like_dom_sf"/>
</dbReference>
<feature type="compositionally biased region" description="Low complexity" evidence="5">
    <location>
        <begin position="1163"/>
        <end position="1183"/>
    </location>
</feature>
<dbReference type="PROSITE" id="PS50197">
    <property type="entry name" value="BEACH"/>
    <property type="match status" value="1"/>
</dbReference>
<dbReference type="InterPro" id="IPR010508">
    <property type="entry name" value="NBEA-like_DUF1088"/>
</dbReference>
<evidence type="ECO:0000256" key="4">
    <source>
        <dbReference type="ARBA" id="ARBA00023136"/>
    </source>
</evidence>
<feature type="compositionally biased region" description="Basic and acidic residues" evidence="5">
    <location>
        <begin position="1449"/>
        <end position="1458"/>
    </location>
</feature>
<feature type="region of interest" description="Disordered" evidence="5">
    <location>
        <begin position="2420"/>
        <end position="2448"/>
    </location>
</feature>
<feature type="region of interest" description="Disordered" evidence="5">
    <location>
        <begin position="1"/>
        <end position="40"/>
    </location>
</feature>
<evidence type="ECO:0000256" key="1">
    <source>
        <dbReference type="ARBA" id="ARBA00004370"/>
    </source>
</evidence>
<dbReference type="InterPro" id="IPR023362">
    <property type="entry name" value="PH-BEACH_dom"/>
</dbReference>
<dbReference type="Pfam" id="PF06469">
    <property type="entry name" value="DUF1088"/>
    <property type="match status" value="1"/>
</dbReference>
<proteinExistence type="predicted"/>
<dbReference type="InterPro" id="IPR015943">
    <property type="entry name" value="WD40/YVTN_repeat-like_dom_sf"/>
</dbReference>
<dbReference type="Gene3D" id="2.60.120.200">
    <property type="match status" value="1"/>
</dbReference>
<dbReference type="SUPFAM" id="SSF50729">
    <property type="entry name" value="PH domain-like"/>
    <property type="match status" value="1"/>
</dbReference>
<evidence type="ECO:0000259" key="6">
    <source>
        <dbReference type="PROSITE" id="PS50197"/>
    </source>
</evidence>
<evidence type="ECO:0000256" key="2">
    <source>
        <dbReference type="ARBA" id="ARBA00022574"/>
    </source>
</evidence>
<dbReference type="InterPro" id="IPR031570">
    <property type="entry name" value="NBEA/BDCP_DUF4704"/>
</dbReference>
<dbReference type="InterPro" id="IPR000409">
    <property type="entry name" value="BEACH_dom"/>
</dbReference>
<dbReference type="PROSITE" id="PS51783">
    <property type="entry name" value="PH_BEACH"/>
    <property type="match status" value="1"/>
</dbReference>
<dbReference type="OrthoDB" id="26681at2759"/>
<accession>A0A068W7K7</accession>
<feature type="region of interest" description="Disordered" evidence="5">
    <location>
        <begin position="1147"/>
        <end position="1183"/>
    </location>
</feature>
<keyword evidence="2" id="KW-0853">WD repeat</keyword>
<dbReference type="SMART" id="SM00320">
    <property type="entry name" value="WD40"/>
    <property type="match status" value="4"/>
</dbReference>
<evidence type="ECO:0000313" key="10">
    <source>
        <dbReference type="WBParaSite" id="EgrG_000768200"/>
    </source>
</evidence>
<dbReference type="SMART" id="SM01026">
    <property type="entry name" value="Beach"/>
    <property type="match status" value="1"/>
</dbReference>
<dbReference type="FunFam" id="1.10.1540.10:FF:000001">
    <property type="entry name" value="neurobeachin isoform X1"/>
    <property type="match status" value="1"/>
</dbReference>
<dbReference type="InterPro" id="IPR016024">
    <property type="entry name" value="ARM-type_fold"/>
</dbReference>
<feature type="compositionally biased region" description="Polar residues" evidence="5">
    <location>
        <begin position="923"/>
        <end position="935"/>
    </location>
</feature>
<dbReference type="Pfam" id="PF02138">
    <property type="entry name" value="Beach"/>
    <property type="match status" value="1"/>
</dbReference>
<feature type="region of interest" description="Disordered" evidence="5">
    <location>
        <begin position="1773"/>
        <end position="1845"/>
    </location>
</feature>
<dbReference type="GO" id="GO:0005829">
    <property type="term" value="C:cytosol"/>
    <property type="evidence" value="ECO:0007669"/>
    <property type="project" value="TreeGrafter"/>
</dbReference>
<dbReference type="InterPro" id="IPR001680">
    <property type="entry name" value="WD40_rpt"/>
</dbReference>
<feature type="compositionally biased region" description="Low complexity" evidence="5">
    <location>
        <begin position="820"/>
        <end position="833"/>
    </location>
</feature>
<feature type="compositionally biased region" description="Low complexity" evidence="5">
    <location>
        <begin position="2420"/>
        <end position="2437"/>
    </location>
</feature>
<feature type="compositionally biased region" description="Polar residues" evidence="5">
    <location>
        <begin position="1367"/>
        <end position="1381"/>
    </location>
</feature>
<feature type="compositionally biased region" description="Polar residues" evidence="5">
    <location>
        <begin position="1827"/>
        <end position="1845"/>
    </location>
</feature>
<feature type="region of interest" description="Disordered" evidence="5">
    <location>
        <begin position="2837"/>
        <end position="2904"/>
    </location>
</feature>
<dbReference type="CDD" id="cd01201">
    <property type="entry name" value="PH_BEACH"/>
    <property type="match status" value="1"/>
</dbReference>
<dbReference type="InterPro" id="IPR011993">
    <property type="entry name" value="PH-like_dom_sf"/>
</dbReference>
<dbReference type="WBParaSite" id="EgrG_000768200">
    <property type="protein sequence ID" value="EgrG_000768200"/>
    <property type="gene ID" value="EgrG_000768200"/>
</dbReference>
<dbReference type="InterPro" id="IPR050865">
    <property type="entry name" value="BEACH_Domain"/>
</dbReference>
<keyword evidence="4" id="KW-0472">Membrane</keyword>
<feature type="domain" description="BEACH-type PH" evidence="7">
    <location>
        <begin position="1873"/>
        <end position="1981"/>
    </location>
</feature>
<sequence>METNSLDEVDHNVSETTAVNADPEQNIHQSNATSVKKEDAKSSDEKRFSLSALSDLLDEFLNKGDIPESCIDQALILLRFSPTALIDVDESSIVATLLTAIQKADELAASKYLLLLSGLLSFTVSSRSLRLIINYLMSSNRIWWYMLTIAFVYNRWTKSELRCYVNGKITSSVEMAWPITGSDPFERCVIGGSFDQRDENVFSGRIASITGFTEALSPQQISALYTLGPNYKGQLRFESEVKGLLSETGCKALIESKLSASIMFVYHPLACDHNLCLDQSPKLNAVFAHSPHGLMQGKVRSVRTTSLQSSIQSLGGIQLLYLLFEQLDFALENAVDPDRPQDDVKPFPIAALLFNLLFDLARTSYALQDQLARTNGLVVFAQALWQSSPAHLTESLLNGLLEAARYLTRELLSASPSSLAAGVPSLLVLFRQLFNKLLFANGLWLRAPVRVQDRLYGFLADEFRVDLLGQSGKSIVASALHAIKYYFWMVQPTEPLLDSTPDERPSLKYLARIRSNLLLFIKPLILQQYQLSPYNGNFPPNGEEVDYLFNFLCTVRESDNLKDVLYFAVALMSQHPAVMVPCFDRHDGIQCVFQLLTLPDEDSRLYALKLLGFFLKYSKSKRKQEAVAQHSIFSLLCDRFAAVSPAFTMKAYNVFFELLTEDMTLQLTEKVLPYPSQAQRIENPALLKTIALLIIHSKRTAELMTIRQVFLEHLLALCLNSDVNRRAVLQMSVWQDWVIGLASLFPQNRQNSYATATVMEVLRCLLFYALRFEFGGWRVWIDTLAILHSRIAFEEFRRANHQAHMAKSRAELPSQHAADPGPQLQSVSQPQPLETTESVVDGPATSKEVGESSPDVKEVDLTDKVVRKLVDNLLDQLVLEAAGPNEKVEGKGDEAETYLSADATALVATAHANTAKGDKGDHAQTNSATTTQKSNHAPEKVEPQTFRIPPFTWSYLHQLLLDSVLRSIEDEFHAITAAGPQEATANEKAVVVETETETESEEESESVALSNLQTFITDPANQVYVINLIHLVSQLSDGLVTASGGLLPLLAATTSPTMELEVQEPSSGLSLETALGFLLRVANIADVVVFMPSINLGALEKETGMNSGGIVRQCLRLACLCAVRNSLEARLKDFFPSDEILSQLYTHPAPHHHTPSPLPPLDSAPSIAQPSSQPSLPLSSSTSADLAETSNAVTTATAATRVRRHSLSAFYFYGLLRHKIEVIQRLANPAAGTPFLSRECVVFLERLRRLPPGLQRLVLGLRPSMANYSSGFMGGVFDRTVAHPLADIESLLQNVDINRLHNIVYREEEETRQVHFVALAVIYFLSVLMVSKYRDLLDPVNLLSLCQRKGAPPSSSPTPVSPASWRLGSSASANPIASTTEVTEKQTSKQSEEQNAEDRPSSSQSDSEKTNVTKSGEDEKSTGAYTEPGVKEQVKNEPSENEKEEDLADDVKEGKSESIDSSGSDDGEQRVATVHQYMPKTTLPVSLDTGKPTVCSVIGGGSDSQRAPSETSETAASSPPTPPHLLASPPAPTTTTSADLTDLLERALGSSVPLLKNIFFDFETFLAKALVGSHGQDLLLTGGLSALRNSSLAVEIVMLLCSQEWQNSLQKHAGLAFIELVNECRLLAKASREHFISVAHEADFILARLRSLELRRQTAFRATTLRRQQCRVTELDTHQTRRLEAGAVRDGLVAAHCLALTQHLLQCLQQAPLPPPSLPSANRCDVITPASSALLRQMRLFLERTKRPPIRIFYRLDTWEDDSRRRRRLVINPFGSSHPEATLHSSPPPVPAPPPTLAIDSTALNLLPQSEQQQHQEEMTAGGGDTQRGSVDSLQPPSTPSAYSPLTLTEASLAPGLVSTHQDVFTFGQLEPAANDPAVVSTPCQLITAGAAVYGILSITSTYFAFETDPGHELNQKIDPQVLAYTKNLYSKWPFSEIRAVFTRRHLLRNVALEIFLTTRSSVLFALPDESTVRRVVYALPPVGIGARYGVTQSHRTSLATGRQHLSLSQATQRWQRREMSNFDYLMCLNTLAGRSLNDLNQYPIFPWVLTNYTDSYLDLNEPANYRDLSKPVGALDPARKAFFDERYADWDDPTQPAFHYGTHYSTAAFVLNYLIRLEPFTTLFLNMQGGKFDHPNRMFYSVEATWAGCLQSSTNVKELIPEFFYLPEMFENTNDYDFGALEDGTKLGDVILPPWATSPEEFVRIHRQALESELVSCQLHHWIDLIFGYKQRGQEAVKATNVFHYLTYEDSVNWDKTVSRFPTPIMKYLILSQCCIQGDPTNYYCRPLLETSCCIYQQRNKIILNGMFVTDPVLREALEGQITCFGQTPSQLLTTPHPPRGSALAACPRLFAPPVHEVTARLRPASHASILGLFFVSSPHHGVGADVSLLAVSTNCVFTVNKWNKAAAAAAADSVFKATSPTPMSVESSETSSKSQEPPPPYSPLTSNLPSSATLPVISAESQVTPLLTLDPTPLAPNPSGNRRYIGENMDPSIRLTANNFVVTGDGRAIVACGYFDYSFRIFSVDSGRCVQSVCGHQDVVTCLGHSESTAIGHCYLASGGRDGLVCLWIFDTKSLCLFSEHSGAIPMPHVTLVGHQNALQCIAISAELGLVFSGSEGGACLLHTTQGELLRRFEAPQTAADRLRPCAVFAGAADAAAAVAAASPTRLVVTRHGYVVFQLGATKLAVFTLNARLVAATDLHRQIQSGVIEEQSSTTTVSHSPPSAPIPSSSSSSNGSPLAVSQARAQLQSKAEGEGYAVSALAVTRCAHFLLAAGNDGIVSILHLHSLRLLHCLPRCKAPITALDISPDHRFIVVGLANGGLVVFNVNFNRWREEIQGGKPKQQQQQSRQDQDDQQQHTTRSYPPQPANSNTTTSTTKTEEREGAQDEEQLPVTPESAATTAT</sequence>
<dbReference type="PANTHER" id="PTHR13743">
    <property type="entry name" value="BEIGE/BEACH-RELATED"/>
    <property type="match status" value="1"/>
</dbReference>
<feature type="compositionally biased region" description="Basic and acidic residues" evidence="5">
    <location>
        <begin position="1382"/>
        <end position="1421"/>
    </location>
</feature>